<protein>
    <submittedName>
        <fullName evidence="1">Uncharacterized protein</fullName>
    </submittedName>
</protein>
<dbReference type="OrthoDB" id="6423099at2759"/>
<dbReference type="AlphaFoldDB" id="A0A7D9MIV4"/>
<dbReference type="InterPro" id="IPR043502">
    <property type="entry name" value="DNA/RNA_pol_sf"/>
</dbReference>
<accession>A0A7D9MIV4</accession>
<feature type="non-terminal residue" evidence="1">
    <location>
        <position position="1"/>
    </location>
</feature>
<organism evidence="1 2">
    <name type="scientific">Paramuricea clavata</name>
    <name type="common">Red gorgonian</name>
    <name type="synonym">Violescent sea-whip</name>
    <dbReference type="NCBI Taxonomy" id="317549"/>
    <lineage>
        <taxon>Eukaryota</taxon>
        <taxon>Metazoa</taxon>
        <taxon>Cnidaria</taxon>
        <taxon>Anthozoa</taxon>
        <taxon>Octocorallia</taxon>
        <taxon>Malacalcyonacea</taxon>
        <taxon>Plexauridae</taxon>
        <taxon>Paramuricea</taxon>
    </lineage>
</organism>
<sequence>AGRFMIDSGSPITIIPISDQDSSNSWVDSGLRDASGNVIRTYGKCIVNVPIDGKNVPFEASRCNVVRPILGRDFFKGPGKHLLIDLAEEKLVKRNNHYECLQLDFNKIATVCALDVPRLNPLAKTFWSSSVLGSARREAQRLVDVFCENQEIDGISPALFAPIRIETGDQAPIFSKSRPLCGDKATFVERKLHEMVEGGILEEVTGPIEWASPIHVAPKKGPDGQVTDFRLC</sequence>
<reference evidence="1" key="1">
    <citation type="submission" date="2020-04" db="EMBL/GenBank/DDBJ databases">
        <authorList>
            <person name="Alioto T."/>
            <person name="Alioto T."/>
            <person name="Gomez Garrido J."/>
        </authorList>
    </citation>
    <scope>NUCLEOTIDE SEQUENCE</scope>
    <source>
        <strain evidence="1">A484AB</strain>
    </source>
</reference>
<dbReference type="EMBL" id="CACRXK020043025">
    <property type="protein sequence ID" value="CAB4045893.1"/>
    <property type="molecule type" value="Genomic_DNA"/>
</dbReference>
<evidence type="ECO:0000313" key="2">
    <source>
        <dbReference type="Proteomes" id="UP001152795"/>
    </source>
</evidence>
<gene>
    <name evidence="1" type="ORF">PACLA_8A011860</name>
</gene>
<dbReference type="Proteomes" id="UP001152795">
    <property type="component" value="Unassembled WGS sequence"/>
</dbReference>
<comment type="caution">
    <text evidence="1">The sequence shown here is derived from an EMBL/GenBank/DDBJ whole genome shotgun (WGS) entry which is preliminary data.</text>
</comment>
<dbReference type="SUPFAM" id="SSF50630">
    <property type="entry name" value="Acid proteases"/>
    <property type="match status" value="1"/>
</dbReference>
<dbReference type="SUPFAM" id="SSF56672">
    <property type="entry name" value="DNA/RNA polymerases"/>
    <property type="match status" value="1"/>
</dbReference>
<proteinExistence type="predicted"/>
<dbReference type="InterPro" id="IPR021109">
    <property type="entry name" value="Peptidase_aspartic_dom_sf"/>
</dbReference>
<evidence type="ECO:0000313" key="1">
    <source>
        <dbReference type="EMBL" id="CAB4045893.1"/>
    </source>
</evidence>
<name>A0A7D9MIV4_PARCT</name>
<dbReference type="Gene3D" id="3.10.10.10">
    <property type="entry name" value="HIV Type 1 Reverse Transcriptase, subunit A, domain 1"/>
    <property type="match status" value="1"/>
</dbReference>
<keyword evidence="2" id="KW-1185">Reference proteome</keyword>
<feature type="non-terminal residue" evidence="1">
    <location>
        <position position="232"/>
    </location>
</feature>